<evidence type="ECO:0000313" key="2">
    <source>
        <dbReference type="Proteomes" id="UP001595872"/>
    </source>
</evidence>
<name>A0ABV9TUR5_9ACTN</name>
<organism evidence="1 2">
    <name type="scientific">Actinomadura gamaensis</name>
    <dbReference type="NCBI Taxonomy" id="1763541"/>
    <lineage>
        <taxon>Bacteria</taxon>
        <taxon>Bacillati</taxon>
        <taxon>Actinomycetota</taxon>
        <taxon>Actinomycetes</taxon>
        <taxon>Streptosporangiales</taxon>
        <taxon>Thermomonosporaceae</taxon>
        <taxon>Actinomadura</taxon>
    </lineage>
</organism>
<dbReference type="EMBL" id="JBHSIT010000001">
    <property type="protein sequence ID" value="MFC4906532.1"/>
    <property type="molecule type" value="Genomic_DNA"/>
</dbReference>
<accession>A0ABV9TUR5</accession>
<sequence length="289" mass="31518">MGRERGLVPARVTLRGDEDGWGYTVVSECGTASHERLAGPGVRWQTGVRRRDREPPWWSGHLAEVADGLREIVGRRLTDRTFTELGVETEITWFAVRDPVEWEGLVTLRDPDPARFPGEVPPFVVTFQPGRGAVLPDDHLLFSTEAADAWTTLAAVAARVGTAAPRASFLCGWSAHRSIQVGRGVLAVSTEIGSDGVERLGEVYTGRAPGWGGNPELRPRLDGIDLLDEPADDVTGLFRELGHEVVEHGPFVQVPAMGLTLSRPDDAPESFAFSRATLQFPRLLADGLR</sequence>
<reference evidence="2" key="1">
    <citation type="journal article" date="2019" name="Int. J. Syst. Evol. Microbiol.">
        <title>The Global Catalogue of Microorganisms (GCM) 10K type strain sequencing project: providing services to taxonomists for standard genome sequencing and annotation.</title>
        <authorList>
            <consortium name="The Broad Institute Genomics Platform"/>
            <consortium name="The Broad Institute Genome Sequencing Center for Infectious Disease"/>
            <person name="Wu L."/>
            <person name="Ma J."/>
        </authorList>
    </citation>
    <scope>NUCLEOTIDE SEQUENCE [LARGE SCALE GENOMIC DNA]</scope>
    <source>
        <strain evidence="2">KLKA75</strain>
    </source>
</reference>
<gene>
    <name evidence="1" type="ORF">ACFPCY_04310</name>
</gene>
<evidence type="ECO:0000313" key="1">
    <source>
        <dbReference type="EMBL" id="MFC4906532.1"/>
    </source>
</evidence>
<proteinExistence type="predicted"/>
<comment type="caution">
    <text evidence="1">The sequence shown here is derived from an EMBL/GenBank/DDBJ whole genome shotgun (WGS) entry which is preliminary data.</text>
</comment>
<dbReference type="Proteomes" id="UP001595872">
    <property type="component" value="Unassembled WGS sequence"/>
</dbReference>
<protein>
    <submittedName>
        <fullName evidence="1">Uncharacterized protein</fullName>
    </submittedName>
</protein>
<dbReference type="RefSeq" id="WP_378252226.1">
    <property type="nucleotide sequence ID" value="NZ_JBHSIT010000001.1"/>
</dbReference>
<keyword evidence="2" id="KW-1185">Reference proteome</keyword>